<dbReference type="AlphaFoldDB" id="A0A7C8MTI8"/>
<proteinExistence type="predicted"/>
<protein>
    <submittedName>
        <fullName evidence="2">Uncharacterized protein</fullName>
    </submittedName>
</protein>
<dbReference type="Proteomes" id="UP000481861">
    <property type="component" value="Unassembled WGS sequence"/>
</dbReference>
<gene>
    <name evidence="2" type="ORF">BDV95DRAFT_592618</name>
</gene>
<accession>A0A7C8MTI8</accession>
<evidence type="ECO:0000313" key="2">
    <source>
        <dbReference type="EMBL" id="KAF2874565.1"/>
    </source>
</evidence>
<reference evidence="2 3" key="1">
    <citation type="submission" date="2020-01" db="EMBL/GenBank/DDBJ databases">
        <authorList>
            <consortium name="DOE Joint Genome Institute"/>
            <person name="Haridas S."/>
            <person name="Albert R."/>
            <person name="Binder M."/>
            <person name="Bloem J."/>
            <person name="Labutti K."/>
            <person name="Salamov A."/>
            <person name="Andreopoulos B."/>
            <person name="Baker S.E."/>
            <person name="Barry K."/>
            <person name="Bills G."/>
            <person name="Bluhm B.H."/>
            <person name="Cannon C."/>
            <person name="Castanera R."/>
            <person name="Culley D.E."/>
            <person name="Daum C."/>
            <person name="Ezra D."/>
            <person name="Gonzalez J.B."/>
            <person name="Henrissat B."/>
            <person name="Kuo A."/>
            <person name="Liang C."/>
            <person name="Lipzen A."/>
            <person name="Lutzoni F."/>
            <person name="Magnuson J."/>
            <person name="Mondo S."/>
            <person name="Nolan M."/>
            <person name="Ohm R."/>
            <person name="Pangilinan J."/>
            <person name="Park H.-J.H."/>
            <person name="Ramirez L."/>
            <person name="Alfaro M."/>
            <person name="Sun H."/>
            <person name="Tritt A."/>
            <person name="Yoshinaga Y."/>
            <person name="Zwiers L.-H.L."/>
            <person name="Turgeon B.G."/>
            <person name="Goodwin S.B."/>
            <person name="Spatafora J.W."/>
            <person name="Crous P.W."/>
            <person name="Grigoriev I.V."/>
        </authorList>
    </citation>
    <scope>NUCLEOTIDE SEQUENCE [LARGE SCALE GENOMIC DNA]</scope>
    <source>
        <strain evidence="2 3">CBS 611.86</strain>
    </source>
</reference>
<name>A0A7C8MTI8_9PLEO</name>
<evidence type="ECO:0000313" key="3">
    <source>
        <dbReference type="Proteomes" id="UP000481861"/>
    </source>
</evidence>
<evidence type="ECO:0000256" key="1">
    <source>
        <dbReference type="SAM" id="MobiDB-lite"/>
    </source>
</evidence>
<feature type="region of interest" description="Disordered" evidence="1">
    <location>
        <begin position="147"/>
        <end position="182"/>
    </location>
</feature>
<keyword evidence="3" id="KW-1185">Reference proteome</keyword>
<organism evidence="2 3">
    <name type="scientific">Massariosphaeria phaeospora</name>
    <dbReference type="NCBI Taxonomy" id="100035"/>
    <lineage>
        <taxon>Eukaryota</taxon>
        <taxon>Fungi</taxon>
        <taxon>Dikarya</taxon>
        <taxon>Ascomycota</taxon>
        <taxon>Pezizomycotina</taxon>
        <taxon>Dothideomycetes</taxon>
        <taxon>Pleosporomycetidae</taxon>
        <taxon>Pleosporales</taxon>
        <taxon>Pleosporales incertae sedis</taxon>
        <taxon>Massariosphaeria</taxon>
    </lineage>
</organism>
<sequence>MSFCLVRGPRSSSRLLRSVSGSAMFSKPALKGMRRYRRLSERSARQHDNRGSAGDCPITGARSDLAKDIRRLVSSMQACRVPPLVVVEWRAVKWYEDAPGAAALARSRPCMDPWTRRRPCLIARSATQQLGSWIDMLGMRRTRSGIDGEEYGGRCSARRQRAPQLPHAPPPAASRHSLRHGPNAFLCPARAA</sequence>
<dbReference type="EMBL" id="JAADJZ010000006">
    <property type="protein sequence ID" value="KAF2874565.1"/>
    <property type="molecule type" value="Genomic_DNA"/>
</dbReference>
<comment type="caution">
    <text evidence="2">The sequence shown here is derived from an EMBL/GenBank/DDBJ whole genome shotgun (WGS) entry which is preliminary data.</text>
</comment>